<evidence type="ECO:0000313" key="1">
    <source>
        <dbReference type="EMBL" id="UYM17718.1"/>
    </source>
</evidence>
<dbReference type="RefSeq" id="WP_262600401.1">
    <property type="nucleotide sequence ID" value="NZ_CP103300.1"/>
</dbReference>
<organism evidence="1 2">
    <name type="scientific">Endozoicomonas euniceicola</name>
    <dbReference type="NCBI Taxonomy" id="1234143"/>
    <lineage>
        <taxon>Bacteria</taxon>
        <taxon>Pseudomonadati</taxon>
        <taxon>Pseudomonadota</taxon>
        <taxon>Gammaproteobacteria</taxon>
        <taxon>Oceanospirillales</taxon>
        <taxon>Endozoicomonadaceae</taxon>
        <taxon>Endozoicomonas</taxon>
    </lineage>
</organism>
<gene>
    <name evidence="1" type="ORF">NX720_07365</name>
</gene>
<evidence type="ECO:0008006" key="3">
    <source>
        <dbReference type="Google" id="ProtNLM"/>
    </source>
</evidence>
<protein>
    <recommendedName>
        <fullName evidence="3">Isochorismatase-like domain-containing protein</fullName>
    </recommendedName>
</protein>
<evidence type="ECO:0000313" key="2">
    <source>
        <dbReference type="Proteomes" id="UP001163255"/>
    </source>
</evidence>
<name>A0ABY6GY46_9GAMM</name>
<dbReference type="EMBL" id="CP103300">
    <property type="protein sequence ID" value="UYM17718.1"/>
    <property type="molecule type" value="Genomic_DNA"/>
</dbReference>
<reference evidence="1" key="1">
    <citation type="submission" date="2022-10" db="EMBL/GenBank/DDBJ databases">
        <title>Completed Genome Sequence of two octocoral isolated bacterium, Endozoicomonas euniceicola EF212T and Endozoicomonas gorgoniicola PS125T.</title>
        <authorList>
            <person name="Chiou Y.-J."/>
            <person name="Chen Y.-H."/>
        </authorList>
    </citation>
    <scope>NUCLEOTIDE SEQUENCE</scope>
    <source>
        <strain evidence="1">EF212</strain>
    </source>
</reference>
<sequence length="210" mass="23667">MSVISGSLIDGIIQFHDPENRAKTAAIVIDEKDCPCISETFRNSVTRKKSQQVVLRFCKDLGCEIIVVYEREVLEALHIYSIIGSPDFSCIKQAEGVLASSTTPSLMTYMKQHHITSLVVMGSYSSFCIKESLIGGWDDEQYYPGLLNKKITVLSSPALIGPYHPEAYRLKPKFSSSATSHEFLKPLSRLNKDWPVFTLHPGMRFYTKIR</sequence>
<proteinExistence type="predicted"/>
<accession>A0ABY6GY46</accession>
<dbReference type="Proteomes" id="UP001163255">
    <property type="component" value="Chromosome"/>
</dbReference>
<keyword evidence="2" id="KW-1185">Reference proteome</keyword>